<dbReference type="PROSITE" id="PS00211">
    <property type="entry name" value="ABC_TRANSPORTER_1"/>
    <property type="match status" value="1"/>
</dbReference>
<feature type="transmembrane region" description="Helical" evidence="7">
    <location>
        <begin position="278"/>
        <end position="296"/>
    </location>
</feature>
<dbReference type="Pfam" id="PF00664">
    <property type="entry name" value="ABC_membrane"/>
    <property type="match status" value="1"/>
</dbReference>
<dbReference type="SMART" id="SM00382">
    <property type="entry name" value="AAA"/>
    <property type="match status" value="1"/>
</dbReference>
<protein>
    <submittedName>
        <fullName evidence="10">ABC transporter ATP-binding protein</fullName>
    </submittedName>
</protein>
<keyword evidence="11" id="KW-1185">Reference proteome</keyword>
<keyword evidence="3" id="KW-0547">Nucleotide-binding</keyword>
<feature type="transmembrane region" description="Helical" evidence="7">
    <location>
        <begin position="133"/>
        <end position="151"/>
    </location>
</feature>
<dbReference type="InterPro" id="IPR039421">
    <property type="entry name" value="Type_1_exporter"/>
</dbReference>
<evidence type="ECO:0000256" key="6">
    <source>
        <dbReference type="ARBA" id="ARBA00023136"/>
    </source>
</evidence>
<dbReference type="InterPro" id="IPR017871">
    <property type="entry name" value="ABC_transporter-like_CS"/>
</dbReference>
<feature type="transmembrane region" description="Helical" evidence="7">
    <location>
        <begin position="240"/>
        <end position="258"/>
    </location>
</feature>
<feature type="domain" description="ABC transporter" evidence="8">
    <location>
        <begin position="331"/>
        <end position="564"/>
    </location>
</feature>
<proteinExistence type="predicted"/>
<dbReference type="PROSITE" id="PS50929">
    <property type="entry name" value="ABC_TM1F"/>
    <property type="match status" value="1"/>
</dbReference>
<evidence type="ECO:0000256" key="7">
    <source>
        <dbReference type="SAM" id="Phobius"/>
    </source>
</evidence>
<dbReference type="EMBL" id="CP129013">
    <property type="protein sequence ID" value="WLR43062.1"/>
    <property type="molecule type" value="Genomic_DNA"/>
</dbReference>
<feature type="domain" description="ABC transmembrane type-1" evidence="9">
    <location>
        <begin position="16"/>
        <end position="298"/>
    </location>
</feature>
<dbReference type="InterPro" id="IPR036640">
    <property type="entry name" value="ABC1_TM_sf"/>
</dbReference>
<evidence type="ECO:0000256" key="2">
    <source>
        <dbReference type="ARBA" id="ARBA00022692"/>
    </source>
</evidence>
<evidence type="ECO:0000259" key="8">
    <source>
        <dbReference type="PROSITE" id="PS50893"/>
    </source>
</evidence>
<keyword evidence="6 7" id="KW-0472">Membrane</keyword>
<keyword evidence="4 10" id="KW-0067">ATP-binding</keyword>
<reference evidence="10 11" key="1">
    <citation type="submission" date="2023-06" db="EMBL/GenBank/DDBJ databases">
        <title>Five Gram-positive bacteria isolated from mangrove sediments in Shenzhen, Guangdong, China.</title>
        <authorList>
            <person name="Yu S."/>
            <person name="Zheng W."/>
            <person name="Huang Y."/>
        </authorList>
    </citation>
    <scope>NUCLEOTIDE SEQUENCE [LARGE SCALE GENOMIC DNA]</scope>
    <source>
        <strain evidence="10 11">SaN35-3</strain>
    </source>
</reference>
<dbReference type="InterPro" id="IPR003439">
    <property type="entry name" value="ABC_transporter-like_ATP-bd"/>
</dbReference>
<dbReference type="PANTHER" id="PTHR43394:SF1">
    <property type="entry name" value="ATP-BINDING CASSETTE SUB-FAMILY B MEMBER 10, MITOCHONDRIAL"/>
    <property type="match status" value="1"/>
</dbReference>
<dbReference type="Proteomes" id="UP001197974">
    <property type="component" value="Chromosome"/>
</dbReference>
<dbReference type="SUPFAM" id="SSF52540">
    <property type="entry name" value="P-loop containing nucleoside triphosphate hydrolases"/>
    <property type="match status" value="1"/>
</dbReference>
<feature type="transmembrane region" description="Helical" evidence="7">
    <location>
        <begin position="52"/>
        <end position="76"/>
    </location>
</feature>
<dbReference type="InterPro" id="IPR011527">
    <property type="entry name" value="ABC1_TM_dom"/>
</dbReference>
<dbReference type="GO" id="GO:0005524">
    <property type="term" value="F:ATP binding"/>
    <property type="evidence" value="ECO:0007669"/>
    <property type="project" value="UniProtKB-KW"/>
</dbReference>
<dbReference type="SUPFAM" id="SSF90123">
    <property type="entry name" value="ABC transporter transmembrane region"/>
    <property type="match status" value="1"/>
</dbReference>
<feature type="transmembrane region" description="Helical" evidence="7">
    <location>
        <begin position="157"/>
        <end position="174"/>
    </location>
</feature>
<sequence length="572" mass="64465">MKRIYQYVLNHKVSMWIALFLMGIELLVELSQPIIMGIIINEGIIERDIQAVYFWGSMLFASAILAFIAGIANTYFSSQVSQNVGFHIRKDLFHKIQYLPIERFRNYSESTLITRVTNDVSQVQAFVFISLRIMLRAPLFIIGSLILAIIVNVKLGILLLLTVPFLFYFIIHMLNKGIDLFKKGQVQVDHVNHVLQENLTSIKLIKAFSRHAFESKRFQSATDNLMKVNRKALRVMEVPMPLFMLGMNLTIIFILLLGTNQVDAGTTNVGDVVAVINYGTKIMFSFSLFSFLLLFYSRGRASANRVDEILNEKEEVTPTHSFQTMNKIHQFSFEQVSFSYPTSQMDQLKNVAFNVNEGETIGILGSTGSGKSAIFELIISMYQPTQGTITINGTKMNAMPLQQIRSLMSIVPQENQLFSGTLKENIRFGNRFATDDDIIQACKDAQIHTFIESLPEGYDTYLGQKGISLSGGQKQRLSIARALVRKPSLLLLDDSTSALDSQTESRFLKSLSTINCITIIIAQKISSVLECDNILYLEDGTIIGQGTHEQLLNSCQPYRDLYSSQQEKGEVI</sequence>
<dbReference type="Gene3D" id="3.40.50.300">
    <property type="entry name" value="P-loop containing nucleotide triphosphate hydrolases"/>
    <property type="match status" value="1"/>
</dbReference>
<dbReference type="Pfam" id="PF00005">
    <property type="entry name" value="ABC_tran"/>
    <property type="match status" value="1"/>
</dbReference>
<evidence type="ECO:0000313" key="10">
    <source>
        <dbReference type="EMBL" id="WLR43062.1"/>
    </source>
</evidence>
<accession>A0ABY9JUK7</accession>
<gene>
    <name evidence="10" type="ORF">LC087_02270</name>
</gene>
<comment type="subcellular location">
    <subcellularLocation>
        <location evidence="1">Cell membrane</location>
        <topology evidence="1">Multi-pass membrane protein</topology>
    </subcellularLocation>
</comment>
<evidence type="ECO:0000313" key="11">
    <source>
        <dbReference type="Proteomes" id="UP001197974"/>
    </source>
</evidence>
<keyword evidence="2 7" id="KW-0812">Transmembrane</keyword>
<name>A0ABY9JUK7_9BACI</name>
<keyword evidence="5 7" id="KW-1133">Transmembrane helix</keyword>
<evidence type="ECO:0000256" key="1">
    <source>
        <dbReference type="ARBA" id="ARBA00004651"/>
    </source>
</evidence>
<dbReference type="Gene3D" id="1.20.1560.10">
    <property type="entry name" value="ABC transporter type 1, transmembrane domain"/>
    <property type="match status" value="1"/>
</dbReference>
<dbReference type="InterPro" id="IPR027417">
    <property type="entry name" value="P-loop_NTPase"/>
</dbReference>
<evidence type="ECO:0000256" key="4">
    <source>
        <dbReference type="ARBA" id="ARBA00022840"/>
    </source>
</evidence>
<dbReference type="InterPro" id="IPR003593">
    <property type="entry name" value="AAA+_ATPase"/>
</dbReference>
<dbReference type="CDD" id="cd18548">
    <property type="entry name" value="ABC_6TM_Tm287_like"/>
    <property type="match status" value="1"/>
</dbReference>
<evidence type="ECO:0000259" key="9">
    <source>
        <dbReference type="PROSITE" id="PS50929"/>
    </source>
</evidence>
<dbReference type="RefSeq" id="WP_306019876.1">
    <property type="nucleotide sequence ID" value="NZ_CP129013.1"/>
</dbReference>
<feature type="transmembrane region" description="Helical" evidence="7">
    <location>
        <begin position="16"/>
        <end position="40"/>
    </location>
</feature>
<dbReference type="PANTHER" id="PTHR43394">
    <property type="entry name" value="ATP-DEPENDENT PERMEASE MDL1, MITOCHONDRIAL"/>
    <property type="match status" value="1"/>
</dbReference>
<dbReference type="PROSITE" id="PS50893">
    <property type="entry name" value="ABC_TRANSPORTER_2"/>
    <property type="match status" value="1"/>
</dbReference>
<organism evidence="10 11">
    <name type="scientific">Bacillus carboniphilus</name>
    <dbReference type="NCBI Taxonomy" id="86663"/>
    <lineage>
        <taxon>Bacteria</taxon>
        <taxon>Bacillati</taxon>
        <taxon>Bacillota</taxon>
        <taxon>Bacilli</taxon>
        <taxon>Bacillales</taxon>
        <taxon>Bacillaceae</taxon>
        <taxon>Bacillus</taxon>
    </lineage>
</organism>
<evidence type="ECO:0000256" key="5">
    <source>
        <dbReference type="ARBA" id="ARBA00022989"/>
    </source>
</evidence>
<evidence type="ECO:0000256" key="3">
    <source>
        <dbReference type="ARBA" id="ARBA00022741"/>
    </source>
</evidence>